<dbReference type="Proteomes" id="UP000826513">
    <property type="component" value="Chromosome 1"/>
</dbReference>
<reference evidence="1 3" key="1">
    <citation type="submission" date="2019-04" db="EMBL/GenBank/DDBJ databases">
        <title>Complete genome sequence of Agrobacterium larrymoorei CFBP5473.</title>
        <authorList>
            <person name="Haryono M."/>
            <person name="Chou L."/>
            <person name="Lin Y.-C."/>
            <person name="Lai E.-M."/>
            <person name="Kuo C.-H."/>
        </authorList>
    </citation>
    <scope>NUCLEOTIDE SEQUENCE [LARGE SCALE GENOMIC DNA]</scope>
    <source>
        <strain evidence="1 3">CFBP5473</strain>
    </source>
</reference>
<evidence type="ECO:0000313" key="1">
    <source>
        <dbReference type="EMBL" id="QCI98274.1"/>
    </source>
</evidence>
<gene>
    <name evidence="1" type="ORF">CFBP5473_10355</name>
    <name evidence="2" type="ORF">J5285_09370</name>
</gene>
<name>A0A4D7DSA9_9HYPH</name>
<protein>
    <submittedName>
        <fullName evidence="1">Uncharacterized protein</fullName>
    </submittedName>
</protein>
<proteinExistence type="predicted"/>
<accession>A0A4D7DSA9</accession>
<keyword evidence="4" id="KW-1185">Reference proteome</keyword>
<evidence type="ECO:0000313" key="3">
    <source>
        <dbReference type="Proteomes" id="UP000298545"/>
    </source>
</evidence>
<evidence type="ECO:0000313" key="4">
    <source>
        <dbReference type="Proteomes" id="UP000826513"/>
    </source>
</evidence>
<dbReference type="OrthoDB" id="8453380at2"/>
<organism evidence="1 3">
    <name type="scientific">Agrobacterium larrymoorei</name>
    <dbReference type="NCBI Taxonomy" id="160699"/>
    <lineage>
        <taxon>Bacteria</taxon>
        <taxon>Pseudomonadati</taxon>
        <taxon>Pseudomonadota</taxon>
        <taxon>Alphaproteobacteria</taxon>
        <taxon>Hyphomicrobiales</taxon>
        <taxon>Rhizobiaceae</taxon>
        <taxon>Rhizobium/Agrobacterium group</taxon>
        <taxon>Agrobacterium</taxon>
    </lineage>
</organism>
<dbReference type="RefSeq" id="WP_136954347.1">
    <property type="nucleotide sequence ID" value="NZ_CP039691.1"/>
</dbReference>
<dbReference type="AlphaFoldDB" id="A0A4D7DSA9"/>
<dbReference type="EMBL" id="CP072167">
    <property type="protein sequence ID" value="QYA06272.1"/>
    <property type="molecule type" value="Genomic_DNA"/>
</dbReference>
<evidence type="ECO:0000313" key="2">
    <source>
        <dbReference type="EMBL" id="QYA06272.1"/>
    </source>
</evidence>
<sequence>MKIKHCNVEYDISHLNSRVLQMGNWIGARQQLIQVEVEAKYSCHCYTESALAEPEREVWSLRERNEWRVFDLTRHSLSIHVPRIIETLIQKPNKQIQKVSGRHNFKVFQLGLNGVKPGEKYYVFFKIEKTSRIGIPGFHQVRLSVESAYPKDNIVAGKWRPPFGTAIEEILGLRGE</sequence>
<dbReference type="EMBL" id="CP039691">
    <property type="protein sequence ID" value="QCI98274.1"/>
    <property type="molecule type" value="Genomic_DNA"/>
</dbReference>
<reference evidence="2 4" key="2">
    <citation type="submission" date="2021-03" db="EMBL/GenBank/DDBJ databases">
        <title>Rapid diversification of plasmids in a genus of pathogenic and nitrogen fixing bacteria.</title>
        <authorList>
            <person name="Weisberg A.J."/>
            <person name="Miller M."/>
            <person name="Ream W."/>
            <person name="Grunwald N.J."/>
            <person name="Chang J.H."/>
        </authorList>
    </citation>
    <scope>NUCLEOTIDE SEQUENCE [LARGE SCALE GENOMIC DNA]</scope>
    <source>
        <strain evidence="2 4">AF3.44</strain>
    </source>
</reference>
<dbReference type="KEGG" id="alf:CFBP5473_10355"/>
<dbReference type="Proteomes" id="UP000298545">
    <property type="component" value="Chromosome circular"/>
</dbReference>